<protein>
    <submittedName>
        <fullName evidence="1">Uncharacterized protein</fullName>
    </submittedName>
</protein>
<dbReference type="Proteomes" id="UP001156389">
    <property type="component" value="Unassembled WGS sequence"/>
</dbReference>
<dbReference type="EMBL" id="JAJAGO010000008">
    <property type="protein sequence ID" value="MCT2591744.1"/>
    <property type="molecule type" value="Genomic_DNA"/>
</dbReference>
<evidence type="ECO:0000313" key="1">
    <source>
        <dbReference type="EMBL" id="MCT2591744.1"/>
    </source>
</evidence>
<name>A0ABT2JWW8_9ACTN</name>
<keyword evidence="2" id="KW-1185">Reference proteome</keyword>
<sequence length="116" mass="12872">MRNGRALRRLVAGEAHWLWSVRHRHAECCREVLSLHREGAGVTLRIVFRAGPDRLVADGLWYSGSVGDGRGGLLNLHEPGVVRRFLDEALARGAVPPVRGETEIDGWPLFDALVSR</sequence>
<accession>A0ABT2JWW8</accession>
<dbReference type="RefSeq" id="WP_260219080.1">
    <property type="nucleotide sequence ID" value="NZ_JAJAGO010000008.1"/>
</dbReference>
<proteinExistence type="predicted"/>
<comment type="caution">
    <text evidence="1">The sequence shown here is derived from an EMBL/GenBank/DDBJ whole genome shotgun (WGS) entry which is preliminary data.</text>
</comment>
<gene>
    <name evidence="1" type="ORF">LHJ74_17885</name>
</gene>
<organism evidence="1 2">
    <name type="scientific">Streptomyces gossypii</name>
    <dbReference type="NCBI Taxonomy" id="2883101"/>
    <lineage>
        <taxon>Bacteria</taxon>
        <taxon>Bacillati</taxon>
        <taxon>Actinomycetota</taxon>
        <taxon>Actinomycetes</taxon>
        <taxon>Kitasatosporales</taxon>
        <taxon>Streptomycetaceae</taxon>
        <taxon>Streptomyces</taxon>
    </lineage>
</organism>
<evidence type="ECO:0000313" key="2">
    <source>
        <dbReference type="Proteomes" id="UP001156389"/>
    </source>
</evidence>
<reference evidence="1 2" key="1">
    <citation type="submission" date="2021-10" db="EMBL/GenBank/DDBJ databases">
        <title>Streptomyces gossypii sp. nov., isolated from soil collected from cotton field.</title>
        <authorList>
            <person name="Ge X."/>
            <person name="Chen X."/>
            <person name="Liu W."/>
        </authorList>
    </citation>
    <scope>NUCLEOTIDE SEQUENCE [LARGE SCALE GENOMIC DNA]</scope>
    <source>
        <strain evidence="1 2">N2-109</strain>
    </source>
</reference>